<feature type="domain" description="C2" evidence="3">
    <location>
        <begin position="1"/>
        <end position="110"/>
    </location>
</feature>
<gene>
    <name evidence="4" type="ORF">MAM1_0010c01103</name>
</gene>
<keyword evidence="2" id="KW-0106">Calcium</keyword>
<dbReference type="SUPFAM" id="SSF49562">
    <property type="entry name" value="C2 domain (Calcium/lipid-binding domain, CaLB)"/>
    <property type="match status" value="1"/>
</dbReference>
<accession>A0A0C9M5D7</accession>
<name>A0A0C9M5D7_9FUNG</name>
<keyword evidence="5" id="KW-1185">Reference proteome</keyword>
<protein>
    <submittedName>
        <fullName evidence="4">Elicitor-responsive protein 1-like</fullName>
    </submittedName>
</protein>
<dbReference type="PANTHER" id="PTHR45911">
    <property type="entry name" value="C2 DOMAIN-CONTAINING PROTEIN"/>
    <property type="match status" value="1"/>
</dbReference>
<dbReference type="Gene3D" id="2.60.40.150">
    <property type="entry name" value="C2 domain"/>
    <property type="match status" value="1"/>
</dbReference>
<evidence type="ECO:0000259" key="3">
    <source>
        <dbReference type="PROSITE" id="PS50004"/>
    </source>
</evidence>
<proteinExistence type="predicted"/>
<evidence type="ECO:0000313" key="5">
    <source>
        <dbReference type="Proteomes" id="UP000053815"/>
    </source>
</evidence>
<organism evidence="4">
    <name type="scientific">Mucor ambiguus</name>
    <dbReference type="NCBI Taxonomy" id="91626"/>
    <lineage>
        <taxon>Eukaryota</taxon>
        <taxon>Fungi</taxon>
        <taxon>Fungi incertae sedis</taxon>
        <taxon>Mucoromycota</taxon>
        <taxon>Mucoromycotina</taxon>
        <taxon>Mucoromycetes</taxon>
        <taxon>Mucorales</taxon>
        <taxon>Mucorineae</taxon>
        <taxon>Mucoraceae</taxon>
        <taxon>Mucor</taxon>
    </lineage>
</organism>
<dbReference type="PROSITE" id="PS50004">
    <property type="entry name" value="C2"/>
    <property type="match status" value="1"/>
</dbReference>
<dbReference type="Proteomes" id="UP000053815">
    <property type="component" value="Unassembled WGS sequence"/>
</dbReference>
<dbReference type="GO" id="GO:0016020">
    <property type="term" value="C:membrane"/>
    <property type="evidence" value="ECO:0007669"/>
    <property type="project" value="TreeGrafter"/>
</dbReference>
<dbReference type="GO" id="GO:0005509">
    <property type="term" value="F:calcium ion binding"/>
    <property type="evidence" value="ECO:0007669"/>
    <property type="project" value="TreeGrafter"/>
</dbReference>
<dbReference type="InterPro" id="IPR000008">
    <property type="entry name" value="C2_dom"/>
</dbReference>
<sequence length="133" mass="15120">MLSSHSAPRGVLTVNVIEARNLHKEDLAGHNDPYVELWFDEDYKQRSESVKNTENPVWNQTFTFNIEEGSSKHKLYFKVLDKDKVGEDKIGDGHLDVAEAFKGTPIDTWAKLPAKLGLTSHGEVHFDIVFRPE</sequence>
<reference evidence="4" key="1">
    <citation type="submission" date="2014-09" db="EMBL/GenBank/DDBJ databases">
        <title>Draft genome sequence of an oleaginous Mucoromycotina fungus Mucor ambiguus NBRC6742.</title>
        <authorList>
            <person name="Takeda I."/>
            <person name="Yamane N."/>
            <person name="Morita T."/>
            <person name="Tamano K."/>
            <person name="Machida M."/>
            <person name="Baker S."/>
            <person name="Koike H."/>
        </authorList>
    </citation>
    <scope>NUCLEOTIDE SEQUENCE</scope>
    <source>
        <strain evidence="4">NBRC 6742</strain>
    </source>
</reference>
<dbReference type="EMBL" id="DF836299">
    <property type="protein sequence ID" value="GAN01669.1"/>
    <property type="molecule type" value="Genomic_DNA"/>
</dbReference>
<evidence type="ECO:0000256" key="2">
    <source>
        <dbReference type="ARBA" id="ARBA00022837"/>
    </source>
</evidence>
<evidence type="ECO:0000256" key="1">
    <source>
        <dbReference type="ARBA" id="ARBA00022723"/>
    </source>
</evidence>
<dbReference type="SMART" id="SM00239">
    <property type="entry name" value="C2"/>
    <property type="match status" value="1"/>
</dbReference>
<dbReference type="AlphaFoldDB" id="A0A0C9M5D7"/>
<dbReference type="STRING" id="91626.A0A0C9M5D7"/>
<dbReference type="OrthoDB" id="270970at2759"/>
<dbReference type="PRINTS" id="PR00360">
    <property type="entry name" value="C2DOMAIN"/>
</dbReference>
<evidence type="ECO:0000313" key="4">
    <source>
        <dbReference type="EMBL" id="GAN01669.1"/>
    </source>
</evidence>
<dbReference type="InterPro" id="IPR035892">
    <property type="entry name" value="C2_domain_sf"/>
</dbReference>
<dbReference type="Pfam" id="PF00168">
    <property type="entry name" value="C2"/>
    <property type="match status" value="1"/>
</dbReference>
<keyword evidence="1" id="KW-0479">Metal-binding</keyword>
<dbReference type="CDD" id="cd00030">
    <property type="entry name" value="C2"/>
    <property type="match status" value="1"/>
</dbReference>
<dbReference type="PANTHER" id="PTHR45911:SF4">
    <property type="entry name" value="MULTIPLE C2 AND TRANSMEMBRANE DOMAIN-CONTAINING PROTEIN"/>
    <property type="match status" value="1"/>
</dbReference>